<gene>
    <name evidence="1" type="ORF">VTL71DRAFT_13224</name>
</gene>
<dbReference type="Proteomes" id="UP001595075">
    <property type="component" value="Unassembled WGS sequence"/>
</dbReference>
<evidence type="ECO:0000313" key="1">
    <source>
        <dbReference type="EMBL" id="KAL2070198.1"/>
    </source>
</evidence>
<organism evidence="1 2">
    <name type="scientific">Oculimacula yallundae</name>
    <dbReference type="NCBI Taxonomy" id="86028"/>
    <lineage>
        <taxon>Eukaryota</taxon>
        <taxon>Fungi</taxon>
        <taxon>Dikarya</taxon>
        <taxon>Ascomycota</taxon>
        <taxon>Pezizomycotina</taxon>
        <taxon>Leotiomycetes</taxon>
        <taxon>Helotiales</taxon>
        <taxon>Ploettnerulaceae</taxon>
        <taxon>Oculimacula</taxon>
    </lineage>
</organism>
<name>A0ABR4CJX0_9HELO</name>
<evidence type="ECO:0000313" key="2">
    <source>
        <dbReference type="Proteomes" id="UP001595075"/>
    </source>
</evidence>
<protein>
    <submittedName>
        <fullName evidence="1">Uncharacterized protein</fullName>
    </submittedName>
</protein>
<sequence>MLGYREGLNDDEARSRAAQYTTSIARDVQYLIAQCALNGNSVLKRWKKESKAERSDLLKQAMPNAFPNKWCDAFFHIEYMQAVELESRKHGGMVDTDFTRDWNKRQYRDCFLRPYVDLEASWTPWEKDSTHKWMIIGFPKAILILEGQQKRLGFQKKVPGPQDTWKIEYKEVKQTMVIRPRQKPTTDKISHLFITDRLDYCLCVIVPEHDVRNAFAMLDDHLAENVNNGKRSEVARGAEVLFELLTDLSIVHQMLSMIRLHIPQARKIDLAEAQKVGIGKAWAIFKQAF</sequence>
<keyword evidence="2" id="KW-1185">Reference proteome</keyword>
<proteinExistence type="predicted"/>
<dbReference type="EMBL" id="JAZHXI010000006">
    <property type="protein sequence ID" value="KAL2070198.1"/>
    <property type="molecule type" value="Genomic_DNA"/>
</dbReference>
<accession>A0ABR4CJX0</accession>
<reference evidence="1 2" key="1">
    <citation type="journal article" date="2024" name="Commun. Biol.">
        <title>Comparative genomic analysis of thermophilic fungi reveals convergent evolutionary adaptations and gene losses.</title>
        <authorList>
            <person name="Steindorff A.S."/>
            <person name="Aguilar-Pontes M.V."/>
            <person name="Robinson A.J."/>
            <person name="Andreopoulos B."/>
            <person name="LaButti K."/>
            <person name="Kuo A."/>
            <person name="Mondo S."/>
            <person name="Riley R."/>
            <person name="Otillar R."/>
            <person name="Haridas S."/>
            <person name="Lipzen A."/>
            <person name="Grimwood J."/>
            <person name="Schmutz J."/>
            <person name="Clum A."/>
            <person name="Reid I.D."/>
            <person name="Moisan M.C."/>
            <person name="Butler G."/>
            <person name="Nguyen T.T.M."/>
            <person name="Dewar K."/>
            <person name="Conant G."/>
            <person name="Drula E."/>
            <person name="Henrissat B."/>
            <person name="Hansel C."/>
            <person name="Singer S."/>
            <person name="Hutchinson M.I."/>
            <person name="de Vries R.P."/>
            <person name="Natvig D.O."/>
            <person name="Powell A.J."/>
            <person name="Tsang A."/>
            <person name="Grigoriev I.V."/>
        </authorList>
    </citation>
    <scope>NUCLEOTIDE SEQUENCE [LARGE SCALE GENOMIC DNA]</scope>
    <source>
        <strain evidence="1 2">CBS 494.80</strain>
    </source>
</reference>
<comment type="caution">
    <text evidence="1">The sequence shown here is derived from an EMBL/GenBank/DDBJ whole genome shotgun (WGS) entry which is preliminary data.</text>
</comment>